<keyword evidence="1" id="KW-0479">Metal-binding</keyword>
<evidence type="ECO:0000256" key="5">
    <source>
        <dbReference type="PROSITE-ProRule" id="PRU00309"/>
    </source>
</evidence>
<dbReference type="AlphaFoldDB" id="A0A9N9SL30"/>
<dbReference type="PROSITE" id="PS50950">
    <property type="entry name" value="ZF_THAP"/>
    <property type="match status" value="1"/>
</dbReference>
<dbReference type="SUPFAM" id="SSF57716">
    <property type="entry name" value="Glucocorticoid receptor-like (DNA-binding domain)"/>
    <property type="match status" value="1"/>
</dbReference>
<dbReference type="SMART" id="SM00980">
    <property type="entry name" value="THAP"/>
    <property type="match status" value="1"/>
</dbReference>
<evidence type="ECO:0000256" key="2">
    <source>
        <dbReference type="ARBA" id="ARBA00022771"/>
    </source>
</evidence>
<dbReference type="Gene3D" id="6.20.210.20">
    <property type="entry name" value="THAP domain"/>
    <property type="match status" value="1"/>
</dbReference>
<evidence type="ECO:0000259" key="6">
    <source>
        <dbReference type="PROSITE" id="PS50950"/>
    </source>
</evidence>
<dbReference type="Proteomes" id="UP001153737">
    <property type="component" value="Chromosome 5"/>
</dbReference>
<dbReference type="SMART" id="SM00692">
    <property type="entry name" value="DM3"/>
    <property type="match status" value="1"/>
</dbReference>
<dbReference type="GO" id="GO:0008270">
    <property type="term" value="F:zinc ion binding"/>
    <property type="evidence" value="ECO:0007669"/>
    <property type="project" value="UniProtKB-KW"/>
</dbReference>
<keyword evidence="3" id="KW-0862">Zinc</keyword>
<accession>A0A9N9SL30</accession>
<evidence type="ECO:0000313" key="7">
    <source>
        <dbReference type="EMBL" id="CAG9822116.1"/>
    </source>
</evidence>
<dbReference type="EMBL" id="OU896711">
    <property type="protein sequence ID" value="CAG9822116.1"/>
    <property type="molecule type" value="Genomic_DNA"/>
</dbReference>
<dbReference type="InterPro" id="IPR006612">
    <property type="entry name" value="THAP_Znf"/>
</dbReference>
<keyword evidence="4 5" id="KW-0238">DNA-binding</keyword>
<evidence type="ECO:0000256" key="1">
    <source>
        <dbReference type="ARBA" id="ARBA00022723"/>
    </source>
</evidence>
<protein>
    <recommendedName>
        <fullName evidence="6">THAP-type domain-containing protein</fullName>
    </recommendedName>
</protein>
<organism evidence="7 8">
    <name type="scientific">Phaedon cochleariae</name>
    <name type="common">Mustard beetle</name>
    <dbReference type="NCBI Taxonomy" id="80249"/>
    <lineage>
        <taxon>Eukaryota</taxon>
        <taxon>Metazoa</taxon>
        <taxon>Ecdysozoa</taxon>
        <taxon>Arthropoda</taxon>
        <taxon>Hexapoda</taxon>
        <taxon>Insecta</taxon>
        <taxon>Pterygota</taxon>
        <taxon>Neoptera</taxon>
        <taxon>Endopterygota</taxon>
        <taxon>Coleoptera</taxon>
        <taxon>Polyphaga</taxon>
        <taxon>Cucujiformia</taxon>
        <taxon>Chrysomeloidea</taxon>
        <taxon>Chrysomelidae</taxon>
        <taxon>Chrysomelinae</taxon>
        <taxon>Chrysomelini</taxon>
        <taxon>Phaedon</taxon>
    </lineage>
</organism>
<evidence type="ECO:0000256" key="3">
    <source>
        <dbReference type="ARBA" id="ARBA00022833"/>
    </source>
</evidence>
<proteinExistence type="predicted"/>
<dbReference type="GO" id="GO:0003677">
    <property type="term" value="F:DNA binding"/>
    <property type="evidence" value="ECO:0007669"/>
    <property type="project" value="UniProtKB-UniRule"/>
</dbReference>
<dbReference type="OrthoDB" id="6619240at2759"/>
<evidence type="ECO:0000256" key="4">
    <source>
        <dbReference type="ARBA" id="ARBA00023125"/>
    </source>
</evidence>
<reference evidence="7" key="2">
    <citation type="submission" date="2022-10" db="EMBL/GenBank/DDBJ databases">
        <authorList>
            <consortium name="ENA_rothamsted_submissions"/>
            <consortium name="culmorum"/>
            <person name="King R."/>
        </authorList>
    </citation>
    <scope>NUCLEOTIDE SEQUENCE</scope>
</reference>
<sequence length="115" mass="13330">MQQIHKTKNTKSRKSCSVPQCSSYCTDSVSLHKFSLWNPKLCKRWRNLLKIGKPITNNMYVCSEHFLPRDFTSFNKTLTEGSSTGKPRQRIKKIAIPSVNLPKSSHENTKCERRM</sequence>
<reference evidence="7" key="1">
    <citation type="submission" date="2022-01" db="EMBL/GenBank/DDBJ databases">
        <authorList>
            <person name="King R."/>
        </authorList>
    </citation>
    <scope>NUCLEOTIDE SEQUENCE</scope>
</reference>
<feature type="domain" description="THAP-type" evidence="6">
    <location>
        <begin position="12"/>
        <end position="100"/>
    </location>
</feature>
<dbReference type="Pfam" id="PF05485">
    <property type="entry name" value="THAP"/>
    <property type="match status" value="1"/>
</dbReference>
<dbReference type="InterPro" id="IPR038441">
    <property type="entry name" value="THAP_Znf_sf"/>
</dbReference>
<keyword evidence="8" id="KW-1185">Reference proteome</keyword>
<gene>
    <name evidence="7" type="ORF">PHAECO_LOCUS9588</name>
</gene>
<evidence type="ECO:0000313" key="8">
    <source>
        <dbReference type="Proteomes" id="UP001153737"/>
    </source>
</evidence>
<name>A0A9N9SL30_PHACE</name>
<keyword evidence="2 5" id="KW-0863">Zinc-finger</keyword>